<dbReference type="CDD" id="cd22584">
    <property type="entry name" value="Rcat_RBR_unk"/>
    <property type="match status" value="1"/>
</dbReference>
<dbReference type="Gene3D" id="1.20.120.1750">
    <property type="match status" value="1"/>
</dbReference>
<dbReference type="InterPro" id="IPR013083">
    <property type="entry name" value="Znf_RING/FYVE/PHD"/>
</dbReference>
<comment type="caution">
    <text evidence="15">The sequence shown here is derived from an EMBL/GenBank/DDBJ whole genome shotgun (WGS) entry which is preliminary data.</text>
</comment>
<dbReference type="Pfam" id="PF13456">
    <property type="entry name" value="RVT_3"/>
    <property type="match status" value="1"/>
</dbReference>
<dbReference type="PANTHER" id="PTHR11685">
    <property type="entry name" value="RBR FAMILY RING FINGER AND IBR DOMAIN-CONTAINING"/>
    <property type="match status" value="1"/>
</dbReference>
<comment type="function">
    <text evidence="3">Might act as an E3 ubiquitin-protein ligase, or as part of E3 complex, which accepts ubiquitin from specific E2 ubiquitin-conjugating enzymes and then transfers it to substrates.</text>
</comment>
<dbReference type="GO" id="GO:0003676">
    <property type="term" value="F:nucleic acid binding"/>
    <property type="evidence" value="ECO:0007669"/>
    <property type="project" value="InterPro"/>
</dbReference>
<dbReference type="PROSITE" id="PS51873">
    <property type="entry name" value="TRIAD"/>
    <property type="match status" value="1"/>
</dbReference>
<evidence type="ECO:0000259" key="14">
    <source>
        <dbReference type="PROSITE" id="PS51873"/>
    </source>
</evidence>
<dbReference type="EMBL" id="JBCNJP010000003">
    <property type="protein sequence ID" value="KAK9079414.1"/>
    <property type="molecule type" value="Genomic_DNA"/>
</dbReference>
<gene>
    <name evidence="15" type="ORF">SSX86_001085</name>
</gene>
<evidence type="ECO:0000256" key="6">
    <source>
        <dbReference type="ARBA" id="ARBA00022679"/>
    </source>
</evidence>
<evidence type="ECO:0000256" key="1">
    <source>
        <dbReference type="ARBA" id="ARBA00001798"/>
    </source>
</evidence>
<dbReference type="InterPro" id="IPR031127">
    <property type="entry name" value="E3_UB_ligase_RBR"/>
</dbReference>
<comment type="similarity">
    <text evidence="4">Belongs to the RBR family. Ariadne subfamily.</text>
</comment>
<evidence type="ECO:0000256" key="3">
    <source>
        <dbReference type="ARBA" id="ARBA00003976"/>
    </source>
</evidence>
<dbReference type="AlphaFoldDB" id="A0AAP0DQZ7"/>
<dbReference type="EC" id="2.3.2.31" evidence="5"/>
<dbReference type="SUPFAM" id="SSF53098">
    <property type="entry name" value="Ribonuclease H-like"/>
    <property type="match status" value="1"/>
</dbReference>
<dbReference type="GO" id="GO:0008270">
    <property type="term" value="F:zinc ion binding"/>
    <property type="evidence" value="ECO:0007669"/>
    <property type="project" value="UniProtKB-KW"/>
</dbReference>
<keyword evidence="7" id="KW-0479">Metal-binding</keyword>
<dbReference type="PROSITE" id="PS50089">
    <property type="entry name" value="ZF_RING_2"/>
    <property type="match status" value="1"/>
</dbReference>
<evidence type="ECO:0000256" key="5">
    <source>
        <dbReference type="ARBA" id="ARBA00012251"/>
    </source>
</evidence>
<organism evidence="15 16">
    <name type="scientific">Deinandra increscens subsp. villosa</name>
    <dbReference type="NCBI Taxonomy" id="3103831"/>
    <lineage>
        <taxon>Eukaryota</taxon>
        <taxon>Viridiplantae</taxon>
        <taxon>Streptophyta</taxon>
        <taxon>Embryophyta</taxon>
        <taxon>Tracheophyta</taxon>
        <taxon>Spermatophyta</taxon>
        <taxon>Magnoliopsida</taxon>
        <taxon>eudicotyledons</taxon>
        <taxon>Gunneridae</taxon>
        <taxon>Pentapetalae</taxon>
        <taxon>asterids</taxon>
        <taxon>campanulids</taxon>
        <taxon>Asterales</taxon>
        <taxon>Asteraceae</taxon>
        <taxon>Asteroideae</taxon>
        <taxon>Heliantheae alliance</taxon>
        <taxon>Madieae</taxon>
        <taxon>Madiinae</taxon>
        <taxon>Deinandra</taxon>
    </lineage>
</organism>
<dbReference type="InterPro" id="IPR036397">
    <property type="entry name" value="RNaseH_sf"/>
</dbReference>
<evidence type="ECO:0000256" key="11">
    <source>
        <dbReference type="ARBA" id="ARBA00022833"/>
    </source>
</evidence>
<dbReference type="InterPro" id="IPR001841">
    <property type="entry name" value="Znf_RING"/>
</dbReference>
<dbReference type="Proteomes" id="UP001408789">
    <property type="component" value="Unassembled WGS sequence"/>
</dbReference>
<dbReference type="FunFam" id="3.30.40.10:FF:000230">
    <property type="entry name" value="RBR-type E3 ubiquitin transferase"/>
    <property type="match status" value="1"/>
</dbReference>
<dbReference type="InterPro" id="IPR012337">
    <property type="entry name" value="RNaseH-like_sf"/>
</dbReference>
<dbReference type="Gene3D" id="3.30.40.10">
    <property type="entry name" value="Zinc/RING finger domain, C3HC4 (zinc finger)"/>
    <property type="match status" value="1"/>
</dbReference>
<comment type="cofactor">
    <cofactor evidence="2">
        <name>Zn(2+)</name>
        <dbReference type="ChEBI" id="CHEBI:29105"/>
    </cofactor>
</comment>
<proteinExistence type="inferred from homology"/>
<evidence type="ECO:0000256" key="12">
    <source>
        <dbReference type="PROSITE-ProRule" id="PRU00175"/>
    </source>
</evidence>
<evidence type="ECO:0000256" key="8">
    <source>
        <dbReference type="ARBA" id="ARBA00022737"/>
    </source>
</evidence>
<sequence>MHESEWRKMQKNLNRLMHDKLFSGRILDAPPENEWRRTDDDFTKRIGSYQPSNSDDRFKVYSKGLVSGKPKIGGVGVAIYDARDRCVFELRKQFLIGDTEDGDRTPADGDLMEIRGLIEGVYSAVTFGLKRVDVYCDNKSVYQYLTGKNKPTKKIAVKLVDALILIQRKIGYHVHRSSATQKKVKFTYKLAKNAIKPAKTALEQCTICFENICRDEMFSVDKCLHRYCYSCMNKHVESKLRQWQLPGCPYETCSSKLELKSCKKVLNKKLYDIMSSRVKEASIPPTERVYCPFSKCSFLMSKTDLQNAVSKETGKRKCSKCHRLFCINCKVPWHDKSTCSEYMKDFPNEFADVVELESLATRNHWRQCIECKHMIELAAGCHHITCRCGYQFCYSCGAGWSNKRCSCPAWDEGYILYDAQR</sequence>
<dbReference type="Gene3D" id="3.30.420.10">
    <property type="entry name" value="Ribonuclease H-like superfamily/Ribonuclease H"/>
    <property type="match status" value="1"/>
</dbReference>
<evidence type="ECO:0000256" key="4">
    <source>
        <dbReference type="ARBA" id="ARBA00005884"/>
    </source>
</evidence>
<accession>A0AAP0DQZ7</accession>
<name>A0AAP0DQZ7_9ASTR</name>
<dbReference type="SMART" id="SM00647">
    <property type="entry name" value="IBR"/>
    <property type="match status" value="2"/>
</dbReference>
<dbReference type="CDD" id="cd22582">
    <property type="entry name" value="BRcat_RBR_unk"/>
    <property type="match status" value="1"/>
</dbReference>
<keyword evidence="9 12" id="KW-0863">Zinc-finger</keyword>
<dbReference type="InterPro" id="IPR017907">
    <property type="entry name" value="Znf_RING_CS"/>
</dbReference>
<protein>
    <recommendedName>
        <fullName evidence="5">RBR-type E3 ubiquitin transferase</fullName>
        <ecNumber evidence="5">2.3.2.31</ecNumber>
    </recommendedName>
</protein>
<evidence type="ECO:0000313" key="16">
    <source>
        <dbReference type="Proteomes" id="UP001408789"/>
    </source>
</evidence>
<evidence type="ECO:0000256" key="2">
    <source>
        <dbReference type="ARBA" id="ARBA00001947"/>
    </source>
</evidence>
<feature type="domain" description="RING-type" evidence="13">
    <location>
        <begin position="205"/>
        <end position="249"/>
    </location>
</feature>
<dbReference type="InterPro" id="IPR002156">
    <property type="entry name" value="RNaseH_domain"/>
</dbReference>
<dbReference type="InterPro" id="IPR002867">
    <property type="entry name" value="IBR_dom"/>
</dbReference>
<dbReference type="GO" id="GO:0004523">
    <property type="term" value="F:RNA-DNA hybrid ribonuclease activity"/>
    <property type="evidence" value="ECO:0007669"/>
    <property type="project" value="InterPro"/>
</dbReference>
<comment type="catalytic activity">
    <reaction evidence="1">
        <text>[E2 ubiquitin-conjugating enzyme]-S-ubiquitinyl-L-cysteine + [acceptor protein]-L-lysine = [E2 ubiquitin-conjugating enzyme]-L-cysteine + [acceptor protein]-N(6)-ubiquitinyl-L-lysine.</text>
        <dbReference type="EC" id="2.3.2.31"/>
    </reaction>
</comment>
<keyword evidence="6" id="KW-0808">Transferase</keyword>
<dbReference type="PROSITE" id="PS00518">
    <property type="entry name" value="ZF_RING_1"/>
    <property type="match status" value="1"/>
</dbReference>
<dbReference type="GO" id="GO:0016567">
    <property type="term" value="P:protein ubiquitination"/>
    <property type="evidence" value="ECO:0007669"/>
    <property type="project" value="InterPro"/>
</dbReference>
<keyword evidence="16" id="KW-1185">Reference proteome</keyword>
<evidence type="ECO:0000256" key="7">
    <source>
        <dbReference type="ARBA" id="ARBA00022723"/>
    </source>
</evidence>
<keyword evidence="8" id="KW-0677">Repeat</keyword>
<dbReference type="GO" id="GO:0061630">
    <property type="term" value="F:ubiquitin protein ligase activity"/>
    <property type="evidence" value="ECO:0007669"/>
    <property type="project" value="UniProtKB-EC"/>
</dbReference>
<reference evidence="15 16" key="1">
    <citation type="submission" date="2024-04" db="EMBL/GenBank/DDBJ databases">
        <title>The reference genome of an endangered Asteraceae, Deinandra increscens subsp. villosa, native to the Central Coast of California.</title>
        <authorList>
            <person name="Guilliams M."/>
            <person name="Hasenstab-Lehman K."/>
            <person name="Meyer R."/>
            <person name="Mcevoy S."/>
        </authorList>
    </citation>
    <scope>NUCLEOTIDE SEQUENCE [LARGE SCALE GENOMIC DNA]</scope>
    <source>
        <tissue evidence="15">Leaf</tissue>
    </source>
</reference>
<feature type="domain" description="RING-type" evidence="14">
    <location>
        <begin position="201"/>
        <end position="411"/>
    </location>
</feature>
<keyword evidence="11" id="KW-0862">Zinc</keyword>
<dbReference type="SUPFAM" id="SSF57850">
    <property type="entry name" value="RING/U-box"/>
    <property type="match status" value="3"/>
</dbReference>
<dbReference type="InterPro" id="IPR044066">
    <property type="entry name" value="TRIAD_supradom"/>
</dbReference>
<evidence type="ECO:0000256" key="10">
    <source>
        <dbReference type="ARBA" id="ARBA00022786"/>
    </source>
</evidence>
<evidence type="ECO:0000313" key="15">
    <source>
        <dbReference type="EMBL" id="KAK9079414.1"/>
    </source>
</evidence>
<dbReference type="Pfam" id="PF01485">
    <property type="entry name" value="IBR"/>
    <property type="match status" value="2"/>
</dbReference>
<evidence type="ECO:0000256" key="9">
    <source>
        <dbReference type="ARBA" id="ARBA00022771"/>
    </source>
</evidence>
<evidence type="ECO:0000259" key="13">
    <source>
        <dbReference type="PROSITE" id="PS50089"/>
    </source>
</evidence>
<keyword evidence="10" id="KW-0833">Ubl conjugation pathway</keyword>